<keyword evidence="3" id="KW-1185">Reference proteome</keyword>
<evidence type="ECO:0000313" key="2">
    <source>
        <dbReference type="EMBL" id="KAH7277228.1"/>
    </source>
</evidence>
<feature type="compositionally biased region" description="Basic and acidic residues" evidence="1">
    <location>
        <begin position="209"/>
        <end position="226"/>
    </location>
</feature>
<feature type="region of interest" description="Disordered" evidence="1">
    <location>
        <begin position="129"/>
        <end position="159"/>
    </location>
</feature>
<feature type="compositionally biased region" description="Polar residues" evidence="1">
    <location>
        <begin position="227"/>
        <end position="239"/>
    </location>
</feature>
<reference evidence="2" key="1">
    <citation type="submission" date="2021-08" db="EMBL/GenBank/DDBJ databases">
        <title>WGS assembly of Ceratopteris richardii.</title>
        <authorList>
            <person name="Marchant D.B."/>
            <person name="Chen G."/>
            <person name="Jenkins J."/>
            <person name="Shu S."/>
            <person name="Leebens-Mack J."/>
            <person name="Grimwood J."/>
            <person name="Schmutz J."/>
            <person name="Soltis P."/>
            <person name="Soltis D."/>
            <person name="Chen Z.-H."/>
        </authorList>
    </citation>
    <scope>NUCLEOTIDE SEQUENCE</scope>
    <source>
        <strain evidence="2">Whitten #5841</strain>
        <tissue evidence="2">Leaf</tissue>
    </source>
</reference>
<protein>
    <submittedName>
        <fullName evidence="2">Uncharacterized protein</fullName>
    </submittedName>
</protein>
<dbReference type="OrthoDB" id="1970220at2759"/>
<dbReference type="Proteomes" id="UP000825935">
    <property type="component" value="Chromosome 39"/>
</dbReference>
<comment type="caution">
    <text evidence="2">The sequence shown here is derived from an EMBL/GenBank/DDBJ whole genome shotgun (WGS) entry which is preliminary data.</text>
</comment>
<evidence type="ECO:0000256" key="1">
    <source>
        <dbReference type="SAM" id="MobiDB-lite"/>
    </source>
</evidence>
<feature type="compositionally biased region" description="Basic and acidic residues" evidence="1">
    <location>
        <begin position="263"/>
        <end position="274"/>
    </location>
</feature>
<feature type="compositionally biased region" description="Polar residues" evidence="1">
    <location>
        <begin position="129"/>
        <end position="138"/>
    </location>
</feature>
<name>A0A8T2Q0N9_CERRI</name>
<feature type="region of interest" description="Disordered" evidence="1">
    <location>
        <begin position="209"/>
        <end position="324"/>
    </location>
</feature>
<accession>A0A8T2Q0N9</accession>
<sequence>MLARKHIDRHRQQYYYGLRSTNVTRHLGCVPPSHAYSRELIRAPPPSYHRRASSITENVLGAVHVKRFDPSLPDASYHRQATDVTEQLRFVPPAHAMGSIVPDPWFGRSRTYVTNPAVDDYSIPQSTHVESQAKSVIQQPRVAPPSNAGGSAESGSWFGRSRTYITNPEVDDYSMYEVKHDDASTTNQFDHHEGNQETNRGCDEHSLLQAEPHKPSQGRKLDEESRSMSTEPDDGSSQYGRHEDMIRNETHSELGSHYSDSAPQEREKGGRSDAKDDENEDWDSHSELQSQCASQSSSHQRVRKARGSGKGRARSNPKQHSRHR</sequence>
<evidence type="ECO:0000313" key="3">
    <source>
        <dbReference type="Proteomes" id="UP000825935"/>
    </source>
</evidence>
<feature type="compositionally biased region" description="Basic residues" evidence="1">
    <location>
        <begin position="300"/>
        <end position="324"/>
    </location>
</feature>
<gene>
    <name evidence="2" type="ORF">KP509_39G041100</name>
</gene>
<proteinExistence type="predicted"/>
<dbReference type="EMBL" id="CM035444">
    <property type="protein sequence ID" value="KAH7277228.1"/>
    <property type="molecule type" value="Genomic_DNA"/>
</dbReference>
<feature type="compositionally biased region" description="Low complexity" evidence="1">
    <location>
        <begin position="287"/>
        <end position="299"/>
    </location>
</feature>
<organism evidence="2 3">
    <name type="scientific">Ceratopteris richardii</name>
    <name type="common">Triangle waterfern</name>
    <dbReference type="NCBI Taxonomy" id="49495"/>
    <lineage>
        <taxon>Eukaryota</taxon>
        <taxon>Viridiplantae</taxon>
        <taxon>Streptophyta</taxon>
        <taxon>Embryophyta</taxon>
        <taxon>Tracheophyta</taxon>
        <taxon>Polypodiopsida</taxon>
        <taxon>Polypodiidae</taxon>
        <taxon>Polypodiales</taxon>
        <taxon>Pteridineae</taxon>
        <taxon>Pteridaceae</taxon>
        <taxon>Parkerioideae</taxon>
        <taxon>Ceratopteris</taxon>
    </lineage>
</organism>
<feature type="compositionally biased region" description="Basic and acidic residues" evidence="1">
    <location>
        <begin position="240"/>
        <end position="254"/>
    </location>
</feature>
<dbReference type="AlphaFoldDB" id="A0A8T2Q0N9"/>